<dbReference type="EMBL" id="DXBM01000036">
    <property type="protein sequence ID" value="HIZ46174.1"/>
    <property type="molecule type" value="Genomic_DNA"/>
</dbReference>
<proteinExistence type="predicted"/>
<accession>A0A9D2EYD5</accession>
<reference evidence="1" key="1">
    <citation type="journal article" date="2021" name="PeerJ">
        <title>Extensive microbial diversity within the chicken gut microbiome revealed by metagenomics and culture.</title>
        <authorList>
            <person name="Gilroy R."/>
            <person name="Ravi A."/>
            <person name="Getino M."/>
            <person name="Pursley I."/>
            <person name="Horton D.L."/>
            <person name="Alikhan N.F."/>
            <person name="Baker D."/>
            <person name="Gharbi K."/>
            <person name="Hall N."/>
            <person name="Watson M."/>
            <person name="Adriaenssens E.M."/>
            <person name="Foster-Nyarko E."/>
            <person name="Jarju S."/>
            <person name="Secka A."/>
            <person name="Antonio M."/>
            <person name="Oren A."/>
            <person name="Chaudhuri R.R."/>
            <person name="La Ragione R."/>
            <person name="Hildebrand F."/>
            <person name="Pallen M.J."/>
        </authorList>
    </citation>
    <scope>NUCLEOTIDE SEQUENCE</scope>
    <source>
        <strain evidence="1">ChiHjej12B11-14209</strain>
    </source>
</reference>
<organism evidence="1 2">
    <name type="scientific">Candidatus Olsenella pullistercoris</name>
    <dbReference type="NCBI Taxonomy" id="2838712"/>
    <lineage>
        <taxon>Bacteria</taxon>
        <taxon>Bacillati</taxon>
        <taxon>Actinomycetota</taxon>
        <taxon>Coriobacteriia</taxon>
        <taxon>Coriobacteriales</taxon>
        <taxon>Atopobiaceae</taxon>
        <taxon>Olsenella</taxon>
    </lineage>
</organism>
<protein>
    <submittedName>
        <fullName evidence="1">Uncharacterized protein</fullName>
    </submittedName>
</protein>
<evidence type="ECO:0000313" key="1">
    <source>
        <dbReference type="EMBL" id="HIZ46174.1"/>
    </source>
</evidence>
<reference evidence="1" key="2">
    <citation type="submission" date="2021-04" db="EMBL/GenBank/DDBJ databases">
        <authorList>
            <person name="Gilroy R."/>
        </authorList>
    </citation>
    <scope>NUCLEOTIDE SEQUENCE</scope>
    <source>
        <strain evidence="1">ChiHjej12B11-14209</strain>
    </source>
</reference>
<comment type="caution">
    <text evidence="1">The sequence shown here is derived from an EMBL/GenBank/DDBJ whole genome shotgun (WGS) entry which is preliminary data.</text>
</comment>
<evidence type="ECO:0000313" key="2">
    <source>
        <dbReference type="Proteomes" id="UP000824062"/>
    </source>
</evidence>
<dbReference type="AlphaFoldDB" id="A0A9D2EYD5"/>
<dbReference type="Proteomes" id="UP000824062">
    <property type="component" value="Unassembled WGS sequence"/>
</dbReference>
<name>A0A9D2EYD5_9ACTN</name>
<gene>
    <name evidence="1" type="ORF">IAA19_04055</name>
</gene>
<sequence length="267" mass="29676">MPKLNMSVNTEIEYNVVIEVRYNEDDEVQWREDATSWDATTLKVDFGRWHVTCAITANVHDMAQVIDAVADLYPAKTAATIRKKDLEAMVAAKKKVNRVLPPHDLHFKLEQYGSNLVLKFSDTAAGDCAPKLARITGILQRLPEGSYGVAVAAGWPLGHYEDAPEYFDALAEQCDGDKPDARYDDLYTYDLLSVATPYAGGGAELPAELLADPDPTEPHEPHVKVWGYRGSRGRLDKRGLKKADLPGLAESVATTEWMDLREVPRSY</sequence>